<dbReference type="AlphaFoldDB" id="A0A8J3Q560"/>
<dbReference type="SUPFAM" id="SSF55729">
    <property type="entry name" value="Acyl-CoA N-acyltransferases (Nat)"/>
    <property type="match status" value="1"/>
</dbReference>
<dbReference type="Pfam" id="PF13508">
    <property type="entry name" value="Acetyltransf_7"/>
    <property type="match status" value="1"/>
</dbReference>
<evidence type="ECO:0000313" key="3">
    <source>
        <dbReference type="Proteomes" id="UP000612899"/>
    </source>
</evidence>
<dbReference type="InterPro" id="IPR000182">
    <property type="entry name" value="GNAT_dom"/>
</dbReference>
<dbReference type="InterPro" id="IPR016181">
    <property type="entry name" value="Acyl_CoA_acyltransferase"/>
</dbReference>
<sequence length="234" mass="24722">MSGPEIYSDNAAAMTASIGHATETWPGITRISRPNGTRIILRREVDLDVAQLLDAEPADRRLTIEDSTSSLTGEAGDGVRVLQMPVMVRAAGTIAPNSPPAITVTQAADPAALAEAERIIVAGFPVVPNPRSPLLPQSVLQQPQWKVWLAHRDGVAAAAGYTYDDGTAAGVYLLATLPEHRSAGLGRAMMTTAIAAHPNRHIALVATTAGEPLYLSLGFVKVSTATWYIRAIVD</sequence>
<comment type="caution">
    <text evidence="2">The sequence shown here is derived from an EMBL/GenBank/DDBJ whole genome shotgun (WGS) entry which is preliminary data.</text>
</comment>
<protein>
    <recommendedName>
        <fullName evidence="1">N-acetyltransferase domain-containing protein</fullName>
    </recommendedName>
</protein>
<dbReference type="Proteomes" id="UP000612899">
    <property type="component" value="Unassembled WGS sequence"/>
</dbReference>
<evidence type="ECO:0000259" key="1">
    <source>
        <dbReference type="PROSITE" id="PS51186"/>
    </source>
</evidence>
<dbReference type="PROSITE" id="PS51186">
    <property type="entry name" value="GNAT"/>
    <property type="match status" value="1"/>
</dbReference>
<accession>A0A8J3Q560</accession>
<dbReference type="EMBL" id="BONY01000011">
    <property type="protein sequence ID" value="GIH04188.1"/>
    <property type="molecule type" value="Genomic_DNA"/>
</dbReference>
<dbReference type="RefSeq" id="WP_203908075.1">
    <property type="nucleotide sequence ID" value="NZ_BONY01000011.1"/>
</dbReference>
<evidence type="ECO:0000313" key="2">
    <source>
        <dbReference type="EMBL" id="GIH04188.1"/>
    </source>
</evidence>
<keyword evidence="3" id="KW-1185">Reference proteome</keyword>
<dbReference type="CDD" id="cd04301">
    <property type="entry name" value="NAT_SF"/>
    <property type="match status" value="1"/>
</dbReference>
<reference evidence="2" key="1">
    <citation type="submission" date="2021-01" db="EMBL/GenBank/DDBJ databases">
        <title>Whole genome shotgun sequence of Rhizocola hellebori NBRC 109834.</title>
        <authorList>
            <person name="Komaki H."/>
            <person name="Tamura T."/>
        </authorList>
    </citation>
    <scope>NUCLEOTIDE SEQUENCE</scope>
    <source>
        <strain evidence="2">NBRC 109834</strain>
    </source>
</reference>
<dbReference type="Gene3D" id="3.40.630.30">
    <property type="match status" value="1"/>
</dbReference>
<gene>
    <name evidence="2" type="ORF">Rhe02_22550</name>
</gene>
<organism evidence="2 3">
    <name type="scientific">Rhizocola hellebori</name>
    <dbReference type="NCBI Taxonomy" id="1392758"/>
    <lineage>
        <taxon>Bacteria</taxon>
        <taxon>Bacillati</taxon>
        <taxon>Actinomycetota</taxon>
        <taxon>Actinomycetes</taxon>
        <taxon>Micromonosporales</taxon>
        <taxon>Micromonosporaceae</taxon>
        <taxon>Rhizocola</taxon>
    </lineage>
</organism>
<proteinExistence type="predicted"/>
<dbReference type="GO" id="GO:0016747">
    <property type="term" value="F:acyltransferase activity, transferring groups other than amino-acyl groups"/>
    <property type="evidence" value="ECO:0007669"/>
    <property type="project" value="InterPro"/>
</dbReference>
<name>A0A8J3Q560_9ACTN</name>
<feature type="domain" description="N-acetyltransferase" evidence="1">
    <location>
        <begin position="103"/>
        <end position="234"/>
    </location>
</feature>